<keyword evidence="7" id="KW-0009">Actin-binding</keyword>
<feature type="compositionally biased region" description="Acidic residues" evidence="12">
    <location>
        <begin position="470"/>
        <end position="481"/>
    </location>
</feature>
<evidence type="ECO:0000256" key="2">
    <source>
        <dbReference type="ARBA" id="ARBA00009482"/>
    </source>
</evidence>
<feature type="transmembrane region" description="Helical" evidence="13">
    <location>
        <begin position="745"/>
        <end position="764"/>
    </location>
</feature>
<feature type="domain" description="Major facilitator superfamily (MFS) profile" evidence="14">
    <location>
        <begin position="656"/>
        <end position="1084"/>
    </location>
</feature>
<feature type="repeat" description="WD" evidence="10">
    <location>
        <begin position="77"/>
        <end position="119"/>
    </location>
</feature>
<feature type="compositionally biased region" description="Basic and acidic residues" evidence="12">
    <location>
        <begin position="411"/>
        <end position="434"/>
    </location>
</feature>
<dbReference type="RefSeq" id="XP_013272998.1">
    <property type="nucleotide sequence ID" value="XM_013417544.1"/>
</dbReference>
<keyword evidence="4 10" id="KW-0853">WD repeat</keyword>
<feature type="transmembrane region" description="Helical" evidence="13">
    <location>
        <begin position="688"/>
        <end position="708"/>
    </location>
</feature>
<dbReference type="GO" id="GO:0022857">
    <property type="term" value="F:transmembrane transporter activity"/>
    <property type="evidence" value="ECO:0007669"/>
    <property type="project" value="InterPro"/>
</dbReference>
<dbReference type="GO" id="GO:0016020">
    <property type="term" value="C:membrane"/>
    <property type="evidence" value="ECO:0007669"/>
    <property type="project" value="UniProtKB-SubCell"/>
</dbReference>
<dbReference type="Pfam" id="PF00400">
    <property type="entry name" value="WD40"/>
    <property type="match status" value="3"/>
</dbReference>
<feature type="region of interest" description="Disordered" evidence="12">
    <location>
        <begin position="468"/>
        <end position="549"/>
    </location>
</feature>
<dbReference type="AlphaFoldDB" id="A0A0D2FUU8"/>
<feature type="transmembrane region" description="Helical" evidence="13">
    <location>
        <begin position="1056"/>
        <end position="1079"/>
    </location>
</feature>
<dbReference type="PANTHER" id="PTHR10856:SF0">
    <property type="entry name" value="CORONIN"/>
    <property type="match status" value="1"/>
</dbReference>
<dbReference type="InterPro" id="IPR015048">
    <property type="entry name" value="DUF1899"/>
</dbReference>
<evidence type="ECO:0000256" key="6">
    <source>
        <dbReference type="ARBA" id="ARBA00023054"/>
    </source>
</evidence>
<keyword evidence="5 11" id="KW-0677">Repeat</keyword>
<dbReference type="InterPro" id="IPR015505">
    <property type="entry name" value="Coronin"/>
</dbReference>
<dbReference type="InterPro" id="IPR020846">
    <property type="entry name" value="MFS_dom"/>
</dbReference>
<feature type="transmembrane region" description="Helical" evidence="13">
    <location>
        <begin position="1028"/>
        <end position="1050"/>
    </location>
</feature>
<feature type="repeat" description="WD" evidence="10">
    <location>
        <begin position="135"/>
        <end position="177"/>
    </location>
</feature>
<keyword evidence="13" id="KW-1133">Transmembrane helix</keyword>
<dbReference type="InterPro" id="IPR019775">
    <property type="entry name" value="WD40_repeat_CS"/>
</dbReference>
<dbReference type="InterPro" id="IPR011701">
    <property type="entry name" value="MFS"/>
</dbReference>
<evidence type="ECO:0000256" key="9">
    <source>
        <dbReference type="ARBA" id="ARBA00062568"/>
    </source>
</evidence>
<dbReference type="GO" id="GO:0051015">
    <property type="term" value="F:actin filament binding"/>
    <property type="evidence" value="ECO:0007669"/>
    <property type="project" value="TreeGrafter"/>
</dbReference>
<protein>
    <recommendedName>
        <fullName evidence="11">Coronin</fullName>
    </recommendedName>
</protein>
<feature type="transmembrane region" description="Helical" evidence="13">
    <location>
        <begin position="917"/>
        <end position="943"/>
    </location>
</feature>
<dbReference type="STRING" id="1442369.A0A0D2FUU8"/>
<dbReference type="CDD" id="cd17323">
    <property type="entry name" value="MFS_Tpo1_MDR_like"/>
    <property type="match status" value="1"/>
</dbReference>
<keyword evidence="13" id="KW-0472">Membrane</keyword>
<dbReference type="Pfam" id="PF16300">
    <property type="entry name" value="WD40_4"/>
    <property type="match status" value="1"/>
</dbReference>
<dbReference type="PRINTS" id="PR00320">
    <property type="entry name" value="GPROTEINBRPT"/>
</dbReference>
<dbReference type="EMBL" id="KN847477">
    <property type="protein sequence ID" value="KIX05862.1"/>
    <property type="molecule type" value="Genomic_DNA"/>
</dbReference>
<dbReference type="Pfam" id="PF08953">
    <property type="entry name" value="DUF1899"/>
    <property type="match status" value="1"/>
</dbReference>
<keyword evidence="6" id="KW-0175">Coiled coil</keyword>
<feature type="transmembrane region" description="Helical" evidence="13">
    <location>
        <begin position="886"/>
        <end position="905"/>
    </location>
</feature>
<dbReference type="Pfam" id="PF07690">
    <property type="entry name" value="MFS_1"/>
    <property type="match status" value="1"/>
</dbReference>
<evidence type="ECO:0000256" key="11">
    <source>
        <dbReference type="RuleBase" id="RU280818"/>
    </source>
</evidence>
<dbReference type="VEuPathDB" id="FungiDB:Z518_03835"/>
<dbReference type="PROSITE" id="PS50082">
    <property type="entry name" value="WD_REPEATS_2"/>
    <property type="match status" value="3"/>
</dbReference>
<feature type="transmembrane region" description="Helical" evidence="13">
    <location>
        <begin position="812"/>
        <end position="831"/>
    </location>
</feature>
<dbReference type="SUPFAM" id="SSF50978">
    <property type="entry name" value="WD40 repeat-like"/>
    <property type="match status" value="1"/>
</dbReference>
<name>A0A0D2FUU8_9EURO</name>
<feature type="transmembrane region" description="Helical" evidence="13">
    <location>
        <begin position="964"/>
        <end position="983"/>
    </location>
</feature>
<dbReference type="SMART" id="SM01166">
    <property type="entry name" value="DUF1899"/>
    <property type="match status" value="1"/>
</dbReference>
<keyword evidence="3" id="KW-0597">Phosphoprotein</keyword>
<feature type="repeat" description="WD" evidence="10">
    <location>
        <begin position="184"/>
        <end position="218"/>
    </location>
</feature>
<gene>
    <name evidence="15" type="ORF">Z518_03835</name>
</gene>
<dbReference type="PANTHER" id="PTHR10856">
    <property type="entry name" value="CORONIN"/>
    <property type="match status" value="1"/>
</dbReference>
<comment type="subcellular location">
    <subcellularLocation>
        <location evidence="1">Membrane</location>
        <topology evidence="1">Multi-pass membrane protein</topology>
    </subcellularLocation>
</comment>
<comment type="similarity">
    <text evidence="8">Belongs to the major facilitator superfamily. CAR1 family.</text>
</comment>
<evidence type="ECO:0000256" key="5">
    <source>
        <dbReference type="ARBA" id="ARBA00022737"/>
    </source>
</evidence>
<dbReference type="OrthoDB" id="1850764at2759"/>
<dbReference type="InterPro" id="IPR036259">
    <property type="entry name" value="MFS_trans_sf"/>
</dbReference>
<feature type="region of interest" description="Disordered" evidence="12">
    <location>
        <begin position="411"/>
        <end position="454"/>
    </location>
</feature>
<feature type="transmembrane region" description="Helical" evidence="13">
    <location>
        <begin position="653"/>
        <end position="676"/>
    </location>
</feature>
<dbReference type="InterPro" id="IPR036322">
    <property type="entry name" value="WD40_repeat_dom_sf"/>
</dbReference>
<dbReference type="InterPro" id="IPR001680">
    <property type="entry name" value="WD40_rpt"/>
</dbReference>
<organism evidence="15 16">
    <name type="scientific">Rhinocladiella mackenziei CBS 650.93</name>
    <dbReference type="NCBI Taxonomy" id="1442369"/>
    <lineage>
        <taxon>Eukaryota</taxon>
        <taxon>Fungi</taxon>
        <taxon>Dikarya</taxon>
        <taxon>Ascomycota</taxon>
        <taxon>Pezizomycotina</taxon>
        <taxon>Eurotiomycetes</taxon>
        <taxon>Chaetothyriomycetidae</taxon>
        <taxon>Chaetothyriales</taxon>
        <taxon>Herpotrichiellaceae</taxon>
        <taxon>Rhinocladiella</taxon>
    </lineage>
</organism>
<evidence type="ECO:0000256" key="12">
    <source>
        <dbReference type="SAM" id="MobiDB-lite"/>
    </source>
</evidence>
<evidence type="ECO:0000256" key="10">
    <source>
        <dbReference type="PROSITE-ProRule" id="PRU00221"/>
    </source>
</evidence>
<dbReference type="InterPro" id="IPR020472">
    <property type="entry name" value="WD40_PAC1"/>
</dbReference>
<comment type="subunit">
    <text evidence="9">Binds to F-actin.</text>
</comment>
<evidence type="ECO:0000256" key="7">
    <source>
        <dbReference type="ARBA" id="ARBA00023203"/>
    </source>
</evidence>
<keyword evidence="13" id="KW-0812">Transmembrane</keyword>
<evidence type="ECO:0000259" key="14">
    <source>
        <dbReference type="PROSITE" id="PS50850"/>
    </source>
</evidence>
<evidence type="ECO:0000256" key="3">
    <source>
        <dbReference type="ARBA" id="ARBA00022553"/>
    </source>
</evidence>
<feature type="transmembrane region" description="Helical" evidence="13">
    <location>
        <begin position="995"/>
        <end position="1016"/>
    </location>
</feature>
<evidence type="ECO:0000256" key="13">
    <source>
        <dbReference type="SAM" id="Phobius"/>
    </source>
</evidence>
<dbReference type="GO" id="GO:0007015">
    <property type="term" value="P:actin filament organization"/>
    <property type="evidence" value="ECO:0007669"/>
    <property type="project" value="TreeGrafter"/>
</dbReference>
<sequence>MAGRFVRSSKYRHVFGRSTRKEQCYDNVRVSKNAWDTNLIKANPEYLSVNWDSSGGGAFAVIPVNERGRLPERIPLFRGHTAVVLDTDWNPFHDSLIASGSDDGKVFLWRVPEGFTLHLDTPADEIEDIAPVGKLSGHPKKVGHVLFNPAAENVLASSAGDFTVKLWDIEAGSPKLALKVGDIIQSLSWSANGSLLVTTSRDKKLRIWDTRQEKPAHEVPGHAGAKNSRAVWMGELDRVATTGFSRMSDRQLALWDIKAPQQPVDGFQMLDSISGVCMPFWDDGTQCLYLAGKGDGNIRYYEYEHDKFEYLSEYKSSDPQRGVAFIPKRGVNMHENEVMRAYKTVNDNYIEPISFIVPRRAETFQEDIYPPTVGLKPAMSSREWFEGAEGLPPKISLESLYDGTGVREISADDAKPMKKAPELVKAPEPKKEVAEPSPALTSPAVRSPPPSMKEQGATMITAAAKFQDTEPAEDEGDDGSSFEEVQRPMERTSAIKPAVSEVKKEEPVPPASQVWEDAETPETKTNPEPIPETTVDEEPVSETGGATNESMEREIKNMKAMMAQQSQQLSSLTKTLTELVVEVKALKDCVFTIMTGATNIADLPADNLEKKNVISQPADIESAPKDEDPLALLEKIRTSDDAHPIRWPWWKKWSIVCVYCLLQIFVTLTSTTYVSVEFLIMEKWTSQTQVATLGQSMFIVGTAVGPAFLGPLSDIGGRKWVYVISILLYAILNIGAALAYNLPMLIIFCFLIGVAGSSALNNVAGTISDLFGDADDAAQPMALFVLSANFGPSLGSPVGEWIGENESLGWRWIFYINIIIGGTFAFFLCFVPETLPRIVIANAVKRRGSVDQNAVDIALGSSRLSVMRELKFVTTMALKIMVTEPIVISLGLYNGFAYGLLFLYLDGVFGVFVVNNGLSYIGASLTYLNFCVGVTVTFCFVPVQTYLFRRDRLRHGRQRPEARFLTSLVTVWLFPASLFWFAWTCDGSTSYWSPVVAGGVLGFCDPLLWLAMLNYITDSYPNVAASAIAAFLIPSFLIAAGCAHAGVAMFENMDVKWAFATLGFISIGLVVLVYVLFFFGPTLRRWSKLARTF</sequence>
<dbReference type="GO" id="GO:0030479">
    <property type="term" value="C:actin cortical patch"/>
    <property type="evidence" value="ECO:0007669"/>
    <property type="project" value="UniProtKB-ARBA"/>
</dbReference>
<evidence type="ECO:0000313" key="16">
    <source>
        <dbReference type="Proteomes" id="UP000053617"/>
    </source>
</evidence>
<reference evidence="15 16" key="1">
    <citation type="submission" date="2015-01" db="EMBL/GenBank/DDBJ databases">
        <title>The Genome Sequence of Rhinocladiella mackenzie CBS 650.93.</title>
        <authorList>
            <consortium name="The Broad Institute Genomics Platform"/>
            <person name="Cuomo C."/>
            <person name="de Hoog S."/>
            <person name="Gorbushina A."/>
            <person name="Stielow B."/>
            <person name="Teixiera M."/>
            <person name="Abouelleil A."/>
            <person name="Chapman S.B."/>
            <person name="Priest M."/>
            <person name="Young S.K."/>
            <person name="Wortman J."/>
            <person name="Nusbaum C."/>
            <person name="Birren B."/>
        </authorList>
    </citation>
    <scope>NUCLEOTIDE SEQUENCE [LARGE SCALE GENOMIC DNA]</scope>
    <source>
        <strain evidence="15 16">CBS 650.93</strain>
    </source>
</reference>
<dbReference type="Gene3D" id="1.20.1250.20">
    <property type="entry name" value="MFS general substrate transporter like domains"/>
    <property type="match status" value="1"/>
</dbReference>
<feature type="transmembrane region" description="Helical" evidence="13">
    <location>
        <begin position="720"/>
        <end position="740"/>
    </location>
</feature>
<dbReference type="PROSITE" id="PS50850">
    <property type="entry name" value="MFS"/>
    <property type="match status" value="1"/>
</dbReference>
<dbReference type="FunFam" id="2.130.10.10:FF:000197">
    <property type="entry name" value="Coronin"/>
    <property type="match status" value="1"/>
</dbReference>
<dbReference type="GeneID" id="25291906"/>
<evidence type="ECO:0000256" key="4">
    <source>
        <dbReference type="ARBA" id="ARBA00022574"/>
    </source>
</evidence>
<comment type="similarity">
    <text evidence="2 11">Belongs to the WD repeat coronin family.</text>
</comment>
<evidence type="ECO:0000256" key="8">
    <source>
        <dbReference type="ARBA" id="ARBA00038347"/>
    </source>
</evidence>
<dbReference type="HOGENOM" id="CLU_284287_0_0_1"/>
<accession>A0A0D2FUU8</accession>
<keyword evidence="16" id="KW-1185">Reference proteome</keyword>
<dbReference type="Gene3D" id="2.130.10.10">
    <property type="entry name" value="YVTN repeat-like/Quinoprotein amine dehydrogenase"/>
    <property type="match status" value="1"/>
</dbReference>
<dbReference type="Proteomes" id="UP000053617">
    <property type="component" value="Unassembled WGS sequence"/>
</dbReference>
<dbReference type="SMART" id="SM01167">
    <property type="entry name" value="DUF1900"/>
    <property type="match status" value="1"/>
</dbReference>
<dbReference type="PROSITE" id="PS50294">
    <property type="entry name" value="WD_REPEATS_REGION"/>
    <property type="match status" value="3"/>
</dbReference>
<dbReference type="InterPro" id="IPR015943">
    <property type="entry name" value="WD40/YVTN_repeat-like_dom_sf"/>
</dbReference>
<evidence type="ECO:0000256" key="1">
    <source>
        <dbReference type="ARBA" id="ARBA00004141"/>
    </source>
</evidence>
<evidence type="ECO:0000313" key="15">
    <source>
        <dbReference type="EMBL" id="KIX05862.1"/>
    </source>
</evidence>
<proteinExistence type="inferred from homology"/>
<dbReference type="SMART" id="SM00320">
    <property type="entry name" value="WD40"/>
    <property type="match status" value="3"/>
</dbReference>
<dbReference type="PROSITE" id="PS00678">
    <property type="entry name" value="WD_REPEATS_1"/>
    <property type="match status" value="2"/>
</dbReference>
<dbReference type="FunFam" id="1.20.1250.20:FF:000596">
    <property type="entry name" value="Vitamin b6 transporter bsu1"/>
    <property type="match status" value="1"/>
</dbReference>
<dbReference type="SUPFAM" id="SSF103473">
    <property type="entry name" value="MFS general substrate transporter"/>
    <property type="match status" value="1"/>
</dbReference>